<dbReference type="PANTHER" id="PTHR11926">
    <property type="entry name" value="GLUCOSYL/GLUCURONOSYL TRANSFERASES"/>
    <property type="match status" value="1"/>
</dbReference>
<evidence type="ECO:0000256" key="5">
    <source>
        <dbReference type="RuleBase" id="RU362057"/>
    </source>
</evidence>
<evidence type="ECO:0000313" key="6">
    <source>
        <dbReference type="EMBL" id="KAK4568545.1"/>
    </source>
</evidence>
<sequence>MSNLKGHVIVLTYPAQGHINPLLQFAKRLASKGLKATLATTHYTVKSIHATTVGVEPISDGYDEGGHKQAPSTEAYLESFKSVGSRTLSDLISKFKDSALPVNCVVYDSLLPWALDVARQFGIYAAVFLTNSASVCSMYWRIDHGRLTLPEKQATEPVLLPGLPSLGPADLPSFFAQPSRNSANLAVIVEKFRCLDKNDWVFCNSSEGLESELVKAMSGHWPLVMVGPMVPSAYLDQQINGDIAYGASLWELSSDQCLSWLEVKPPKSVIYVSFGSMVDITAKQAEEIACGLIASNMHFLLVAKDSINKFPIEFINSAQERGLVVPWCNQLQVLAHQAVACFVTHCGWNSTLEALSLGVPIVAMPQWRDQPTNAKFVEELWQVGVKAKKNKEGIVTRDELEMCIKEVTAGERSEEIIKKAINWRKLVIRAVSLGGSSDNNINEFVGKLVKGEGKKA</sequence>
<dbReference type="CDD" id="cd03784">
    <property type="entry name" value="GT1_Gtf-like"/>
    <property type="match status" value="1"/>
</dbReference>
<dbReference type="GO" id="GO:0080044">
    <property type="term" value="F:quercetin 7-O-glucosyltransferase activity"/>
    <property type="evidence" value="ECO:0007669"/>
    <property type="project" value="TreeGrafter"/>
</dbReference>
<comment type="caution">
    <text evidence="6">The sequence shown here is derived from an EMBL/GenBank/DDBJ whole genome shotgun (WGS) entry which is preliminary data.</text>
</comment>
<gene>
    <name evidence="6" type="ORF">RGQ29_004095</name>
</gene>
<dbReference type="Proteomes" id="UP001324115">
    <property type="component" value="Unassembled WGS sequence"/>
</dbReference>
<evidence type="ECO:0000256" key="4">
    <source>
        <dbReference type="RuleBase" id="RU003718"/>
    </source>
</evidence>
<keyword evidence="7" id="KW-1185">Reference proteome</keyword>
<reference evidence="6 7" key="1">
    <citation type="journal article" date="2023" name="G3 (Bethesda)">
        <title>A haplotype-resolved chromosome-scale genome for Quercus rubra L. provides insights into the genetics of adaptive traits for red oak species.</title>
        <authorList>
            <person name="Kapoor B."/>
            <person name="Jenkins J."/>
            <person name="Schmutz J."/>
            <person name="Zhebentyayeva T."/>
            <person name="Kuelheim C."/>
            <person name="Coggeshall M."/>
            <person name="Heim C."/>
            <person name="Lasky J.R."/>
            <person name="Leites L."/>
            <person name="Islam-Faridi N."/>
            <person name="Romero-Severson J."/>
            <person name="DeLeo V.L."/>
            <person name="Lucas S.M."/>
            <person name="Lazic D."/>
            <person name="Gailing O."/>
            <person name="Carlson J."/>
            <person name="Staton M."/>
        </authorList>
    </citation>
    <scope>NUCLEOTIDE SEQUENCE [LARGE SCALE GENOMIC DNA]</scope>
    <source>
        <strain evidence="6">Pseudo-F2</strain>
    </source>
</reference>
<keyword evidence="3 4" id="KW-0808">Transferase</keyword>
<dbReference type="AlphaFoldDB" id="A0AAN7EDU1"/>
<dbReference type="SUPFAM" id="SSF53756">
    <property type="entry name" value="UDP-Glycosyltransferase/glycogen phosphorylase"/>
    <property type="match status" value="1"/>
</dbReference>
<dbReference type="InterPro" id="IPR002213">
    <property type="entry name" value="UDP_glucos_trans"/>
</dbReference>
<dbReference type="EC" id="2.4.1.-" evidence="5"/>
<dbReference type="FunFam" id="3.40.50.2000:FF:000237">
    <property type="entry name" value="Glycosyltransferase"/>
    <property type="match status" value="1"/>
</dbReference>
<evidence type="ECO:0000256" key="2">
    <source>
        <dbReference type="ARBA" id="ARBA00022676"/>
    </source>
</evidence>
<accession>A0AAN7EDU1</accession>
<comment type="similarity">
    <text evidence="1 4">Belongs to the UDP-glycosyltransferase family.</text>
</comment>
<dbReference type="PANTHER" id="PTHR11926:SF1526">
    <property type="entry name" value="GLYCOSYLTRANSFERASE"/>
    <property type="match status" value="1"/>
</dbReference>
<dbReference type="InterPro" id="IPR035595">
    <property type="entry name" value="UDP_glycos_trans_CS"/>
</dbReference>
<evidence type="ECO:0000256" key="3">
    <source>
        <dbReference type="ARBA" id="ARBA00022679"/>
    </source>
</evidence>
<protein>
    <recommendedName>
        <fullName evidence="5">Glycosyltransferase</fullName>
        <ecNumber evidence="5">2.4.1.-</ecNumber>
    </recommendedName>
</protein>
<dbReference type="Gene3D" id="3.40.50.2000">
    <property type="entry name" value="Glycogen Phosphorylase B"/>
    <property type="match status" value="2"/>
</dbReference>
<dbReference type="FunFam" id="3.40.50.2000:FF:000057">
    <property type="entry name" value="Glycosyltransferase"/>
    <property type="match status" value="1"/>
</dbReference>
<dbReference type="Pfam" id="PF00201">
    <property type="entry name" value="UDPGT"/>
    <property type="match status" value="1"/>
</dbReference>
<keyword evidence="2 4" id="KW-0328">Glycosyltransferase</keyword>
<organism evidence="6 7">
    <name type="scientific">Quercus rubra</name>
    <name type="common">Northern red oak</name>
    <name type="synonym">Quercus borealis</name>
    <dbReference type="NCBI Taxonomy" id="3512"/>
    <lineage>
        <taxon>Eukaryota</taxon>
        <taxon>Viridiplantae</taxon>
        <taxon>Streptophyta</taxon>
        <taxon>Embryophyta</taxon>
        <taxon>Tracheophyta</taxon>
        <taxon>Spermatophyta</taxon>
        <taxon>Magnoliopsida</taxon>
        <taxon>eudicotyledons</taxon>
        <taxon>Gunneridae</taxon>
        <taxon>Pentapetalae</taxon>
        <taxon>rosids</taxon>
        <taxon>fabids</taxon>
        <taxon>Fagales</taxon>
        <taxon>Fagaceae</taxon>
        <taxon>Quercus</taxon>
    </lineage>
</organism>
<dbReference type="GO" id="GO:0080043">
    <property type="term" value="F:quercetin 3-O-glucosyltransferase activity"/>
    <property type="evidence" value="ECO:0007669"/>
    <property type="project" value="TreeGrafter"/>
</dbReference>
<dbReference type="EMBL" id="JAXUIC010000010">
    <property type="protein sequence ID" value="KAK4568545.1"/>
    <property type="molecule type" value="Genomic_DNA"/>
</dbReference>
<name>A0AAN7EDU1_QUERU</name>
<evidence type="ECO:0000313" key="7">
    <source>
        <dbReference type="Proteomes" id="UP001324115"/>
    </source>
</evidence>
<dbReference type="PROSITE" id="PS00375">
    <property type="entry name" value="UDPGT"/>
    <property type="match status" value="1"/>
</dbReference>
<evidence type="ECO:0000256" key="1">
    <source>
        <dbReference type="ARBA" id="ARBA00009995"/>
    </source>
</evidence>
<proteinExistence type="inferred from homology"/>